<accession>A0A370L1E2</accession>
<protein>
    <submittedName>
        <fullName evidence="3">Tripartite tricarboxylate transporter permease</fullName>
    </submittedName>
</protein>
<feature type="transmembrane region" description="Helical" evidence="1">
    <location>
        <begin position="45"/>
        <end position="71"/>
    </location>
</feature>
<feature type="transmembrane region" description="Helical" evidence="1">
    <location>
        <begin position="354"/>
        <end position="380"/>
    </location>
</feature>
<reference evidence="4" key="1">
    <citation type="submission" date="2018-07" db="EMBL/GenBank/DDBJ databases">
        <authorList>
            <person name="Safronova V.I."/>
            <person name="Chirak E.R."/>
            <person name="Sazanova A.L."/>
        </authorList>
    </citation>
    <scope>NUCLEOTIDE SEQUENCE [LARGE SCALE GENOMIC DNA]</scope>
    <source>
        <strain evidence="4">RCAM04685</strain>
    </source>
</reference>
<feature type="transmembrane region" description="Helical" evidence="1">
    <location>
        <begin position="469"/>
        <end position="486"/>
    </location>
</feature>
<keyword evidence="1" id="KW-1133">Transmembrane helix</keyword>
<dbReference type="Proteomes" id="UP000255207">
    <property type="component" value="Unassembled WGS sequence"/>
</dbReference>
<dbReference type="InterPro" id="IPR002823">
    <property type="entry name" value="DUF112_TM"/>
</dbReference>
<dbReference type="RefSeq" id="WP_114831700.1">
    <property type="nucleotide sequence ID" value="NZ_QQTO01000011.1"/>
</dbReference>
<feature type="domain" description="DUF112" evidence="2">
    <location>
        <begin position="20"/>
        <end position="438"/>
    </location>
</feature>
<feature type="transmembrane region" description="Helical" evidence="1">
    <location>
        <begin position="203"/>
        <end position="222"/>
    </location>
</feature>
<dbReference type="PANTHER" id="PTHR35342:SF5">
    <property type="entry name" value="TRICARBOXYLIC TRANSPORT PROTEIN"/>
    <property type="match status" value="1"/>
</dbReference>
<sequence length="506" mass="53316">MDFLQSLLMGFHVAMTPENLMFCLIGATVGTAVGVLPGIGPVTTIAMLIPLTFHMPAIGSLIMLAGIYYGANHAGSTTAIMLNMPGEPSSVVVCLDGYPLAKKGRAGAALAMSAISSFVAGCVAFMIVAALSPQLSHIALAFGPTEYFATIVMALIMASILTDDSLVTTLGMCMIGLLIGAVGTDLTTGDERYAFGIPSLSDGVNFVAVAVGLYAFTEIIEYSGTTAIRQKMSFSFRGLIPSRDDLTRSWKPILRGTALGSAFGIFPGTGPMLSSFVGYSMEKRLAKDPSRFGKGAIEGVVGPEAAANAAAITHFIPMLTLGIPAGAAMAIMLGALQIQGIAPGPGVMTDHPALFWGLIASMWIGNLMLLVLNLPLIGLWVRLLGMPFHVLYPPIIAFSCIGVYSEQNSYFDILFAAGLGLLGILFRILGANPAPLILSVVLEPLLEQNFRRAMIIGNGDVSVFLKNPISLGILLFTAAVMIYFKVKRKSIIDDVVNLDDKAREPA</sequence>
<evidence type="ECO:0000313" key="4">
    <source>
        <dbReference type="Proteomes" id="UP000255207"/>
    </source>
</evidence>
<dbReference type="AlphaFoldDB" id="A0A370L1E2"/>
<comment type="caution">
    <text evidence="3">The sequence shown here is derived from an EMBL/GenBank/DDBJ whole genome shotgun (WGS) entry which is preliminary data.</text>
</comment>
<dbReference type="OrthoDB" id="9806425at2"/>
<feature type="transmembrane region" description="Helical" evidence="1">
    <location>
        <begin position="108"/>
        <end position="131"/>
    </location>
</feature>
<evidence type="ECO:0000313" key="3">
    <source>
        <dbReference type="EMBL" id="RDJ20662.1"/>
    </source>
</evidence>
<feature type="transmembrane region" description="Helical" evidence="1">
    <location>
        <begin position="386"/>
        <end position="404"/>
    </location>
</feature>
<keyword evidence="4" id="KW-1185">Reference proteome</keyword>
<feature type="transmembrane region" description="Helical" evidence="1">
    <location>
        <begin position="137"/>
        <end position="158"/>
    </location>
</feature>
<organism evidence="3 4">
    <name type="scientific">Bosea caraganae</name>
    <dbReference type="NCBI Taxonomy" id="2763117"/>
    <lineage>
        <taxon>Bacteria</taxon>
        <taxon>Pseudomonadati</taxon>
        <taxon>Pseudomonadota</taxon>
        <taxon>Alphaproteobacteria</taxon>
        <taxon>Hyphomicrobiales</taxon>
        <taxon>Boseaceae</taxon>
        <taxon>Bosea</taxon>
    </lineage>
</organism>
<dbReference type="Pfam" id="PF01970">
    <property type="entry name" value="TctA"/>
    <property type="match status" value="1"/>
</dbReference>
<feature type="transmembrane region" description="Helical" evidence="1">
    <location>
        <begin position="20"/>
        <end position="39"/>
    </location>
</feature>
<feature type="transmembrane region" description="Helical" evidence="1">
    <location>
        <begin position="321"/>
        <end position="342"/>
    </location>
</feature>
<keyword evidence="1" id="KW-0812">Transmembrane</keyword>
<feature type="transmembrane region" description="Helical" evidence="1">
    <location>
        <begin position="165"/>
        <end position="183"/>
    </location>
</feature>
<dbReference type="PANTHER" id="PTHR35342">
    <property type="entry name" value="TRICARBOXYLIC TRANSPORT PROTEIN"/>
    <property type="match status" value="1"/>
</dbReference>
<proteinExistence type="predicted"/>
<evidence type="ECO:0000256" key="1">
    <source>
        <dbReference type="SAM" id="Phobius"/>
    </source>
</evidence>
<evidence type="ECO:0000259" key="2">
    <source>
        <dbReference type="Pfam" id="PF01970"/>
    </source>
</evidence>
<name>A0A370L1E2_9HYPH</name>
<dbReference type="EMBL" id="QQTP01000016">
    <property type="protein sequence ID" value="RDJ20662.1"/>
    <property type="molecule type" value="Genomic_DNA"/>
</dbReference>
<gene>
    <name evidence="3" type="ORF">DWE98_23240</name>
</gene>
<keyword evidence="1" id="KW-0472">Membrane</keyword>